<name>A0A6N8U0P3_9STAP</name>
<dbReference type="GO" id="GO:0032259">
    <property type="term" value="P:methylation"/>
    <property type="evidence" value="ECO:0007669"/>
    <property type="project" value="UniProtKB-KW"/>
</dbReference>
<evidence type="ECO:0000256" key="3">
    <source>
        <dbReference type="ARBA" id="ARBA00022679"/>
    </source>
</evidence>
<dbReference type="Gene3D" id="3.40.50.150">
    <property type="entry name" value="Vaccinia Virus protein VP39"/>
    <property type="match status" value="1"/>
</dbReference>
<dbReference type="InterPro" id="IPR050390">
    <property type="entry name" value="C5-Methyltransferase"/>
</dbReference>
<dbReference type="InterPro" id="IPR001525">
    <property type="entry name" value="C5_MeTfrase"/>
</dbReference>
<dbReference type="Gene3D" id="3.90.120.10">
    <property type="entry name" value="DNA Methylase, subunit A, domain 2"/>
    <property type="match status" value="1"/>
</dbReference>
<dbReference type="PROSITE" id="PS51679">
    <property type="entry name" value="SAM_MT_C5"/>
    <property type="match status" value="1"/>
</dbReference>
<gene>
    <name evidence="8" type="primary">dcm</name>
    <name evidence="8" type="ORF">GQ671_08625</name>
</gene>
<evidence type="ECO:0000256" key="6">
    <source>
        <dbReference type="PROSITE-ProRule" id="PRU01016"/>
    </source>
</evidence>
<sequence length="414" mass="48017">MNIIDLFSGAGGLSEGFRNEGFKNIAHVEVDKHASKTLRLREAFYYLKEQKLLHLYEKYLKNELSFEQLFSLVPSSIQNKVINKEINQKNINEILNDINNLKGDRHIHGIIGGPPCQAYSTIGRARNKDKLRTDERVYLFNYYIDFLKEFEPDFFVFENVKGLLSFKDHAGNLLLPLIKKSFQNALHENSYDIEFEIINSAEYGVPQNRERLIIFGKKKKFMNKSFFKSLIKYKESSLTLNELFSDLPYLKNGQSSNCYKCSAKNSIIKNYYRKFNLPLSQNVSRPNNENDLKIYQIIAEGKKQGKNIKYNDLPSDLIKHKNNYGFLDRFKALNGSGIAHTVVAHIAKDGHYYIHPDVKQNRSITVREAARIQSFPDDYYFEDSRTSAFRQIGNAVPPVLAQKFARVVRNDMYL</sequence>
<dbReference type="PRINTS" id="PR00105">
    <property type="entry name" value="C5METTRFRASE"/>
</dbReference>
<keyword evidence="2 6" id="KW-0489">Methyltransferase</keyword>
<feature type="active site" evidence="6">
    <location>
        <position position="116"/>
    </location>
</feature>
<organism evidence="8 9">
    <name type="scientific">Salinicoccus hispanicus</name>
    <dbReference type="NCBI Taxonomy" id="157225"/>
    <lineage>
        <taxon>Bacteria</taxon>
        <taxon>Bacillati</taxon>
        <taxon>Bacillota</taxon>
        <taxon>Bacilli</taxon>
        <taxon>Bacillales</taxon>
        <taxon>Staphylococcaceae</taxon>
        <taxon>Salinicoccus</taxon>
    </lineage>
</organism>
<keyword evidence="3 6" id="KW-0808">Transferase</keyword>
<keyword evidence="4 6" id="KW-0949">S-adenosyl-L-methionine</keyword>
<accession>A0A6N8U0P3</accession>
<evidence type="ECO:0000313" key="8">
    <source>
        <dbReference type="EMBL" id="MXQ51333.1"/>
    </source>
</evidence>
<evidence type="ECO:0000256" key="7">
    <source>
        <dbReference type="RuleBase" id="RU000416"/>
    </source>
</evidence>
<dbReference type="AlphaFoldDB" id="A0A6N8U0P3"/>
<dbReference type="GO" id="GO:0003886">
    <property type="term" value="F:DNA (cytosine-5-)-methyltransferase activity"/>
    <property type="evidence" value="ECO:0007669"/>
    <property type="project" value="UniProtKB-EC"/>
</dbReference>
<dbReference type="PANTHER" id="PTHR10629:SF52">
    <property type="entry name" value="DNA (CYTOSINE-5)-METHYLTRANSFERASE 1"/>
    <property type="match status" value="1"/>
</dbReference>
<dbReference type="InterPro" id="IPR029063">
    <property type="entry name" value="SAM-dependent_MTases_sf"/>
</dbReference>
<dbReference type="NCBIfam" id="TIGR00675">
    <property type="entry name" value="dcm"/>
    <property type="match status" value="1"/>
</dbReference>
<dbReference type="GO" id="GO:0044027">
    <property type="term" value="P:negative regulation of gene expression via chromosomal CpG island methylation"/>
    <property type="evidence" value="ECO:0007669"/>
    <property type="project" value="TreeGrafter"/>
</dbReference>
<evidence type="ECO:0000256" key="5">
    <source>
        <dbReference type="ARBA" id="ARBA00022747"/>
    </source>
</evidence>
<dbReference type="EMBL" id="WUUK01000003">
    <property type="protein sequence ID" value="MXQ51333.1"/>
    <property type="molecule type" value="Genomic_DNA"/>
</dbReference>
<dbReference type="PANTHER" id="PTHR10629">
    <property type="entry name" value="CYTOSINE-SPECIFIC METHYLTRANSFERASE"/>
    <property type="match status" value="1"/>
</dbReference>
<comment type="similarity">
    <text evidence="6 7">Belongs to the class I-like SAM-binding methyltransferase superfamily. C5-methyltransferase family.</text>
</comment>
<reference evidence="8 9" key="1">
    <citation type="submission" date="2019-12" db="EMBL/GenBank/DDBJ databases">
        <title>Salinicoccus cyprini sp. nov., isolated from gastro-intestinal tract of mirror carp, Cyprinus carpio var. specularis, collected from Gobind Sagar Reservoir, Himachal Pradesh, India.</title>
        <authorList>
            <person name="Talwar C."/>
            <person name="Singh A.K."/>
            <person name="Lal R."/>
            <person name="Negi R.K."/>
        </authorList>
    </citation>
    <scope>NUCLEOTIDE SEQUENCE [LARGE SCALE GENOMIC DNA]</scope>
    <source>
        <strain evidence="8 9">J-82</strain>
    </source>
</reference>
<dbReference type="RefSeq" id="WP_160655681.1">
    <property type="nucleotide sequence ID" value="NZ_JBHRWU010000001.1"/>
</dbReference>
<evidence type="ECO:0000313" key="9">
    <source>
        <dbReference type="Proteomes" id="UP000436284"/>
    </source>
</evidence>
<evidence type="ECO:0000256" key="1">
    <source>
        <dbReference type="ARBA" id="ARBA00011975"/>
    </source>
</evidence>
<evidence type="ECO:0000256" key="4">
    <source>
        <dbReference type="ARBA" id="ARBA00022691"/>
    </source>
</evidence>
<dbReference type="SUPFAM" id="SSF53335">
    <property type="entry name" value="S-adenosyl-L-methionine-dependent methyltransferases"/>
    <property type="match status" value="1"/>
</dbReference>
<proteinExistence type="inferred from homology"/>
<dbReference type="GO" id="GO:0003677">
    <property type="term" value="F:DNA binding"/>
    <property type="evidence" value="ECO:0007669"/>
    <property type="project" value="TreeGrafter"/>
</dbReference>
<evidence type="ECO:0000256" key="2">
    <source>
        <dbReference type="ARBA" id="ARBA00022603"/>
    </source>
</evidence>
<protein>
    <recommendedName>
        <fullName evidence="1">DNA (cytosine-5-)-methyltransferase</fullName>
        <ecNumber evidence="1">2.1.1.37</ecNumber>
    </recommendedName>
</protein>
<dbReference type="Pfam" id="PF00145">
    <property type="entry name" value="DNA_methylase"/>
    <property type="match status" value="2"/>
</dbReference>
<comment type="caution">
    <text evidence="8">The sequence shown here is derived from an EMBL/GenBank/DDBJ whole genome shotgun (WGS) entry which is preliminary data.</text>
</comment>
<dbReference type="Proteomes" id="UP000436284">
    <property type="component" value="Unassembled WGS sequence"/>
</dbReference>
<dbReference type="GO" id="GO:0009307">
    <property type="term" value="P:DNA restriction-modification system"/>
    <property type="evidence" value="ECO:0007669"/>
    <property type="project" value="UniProtKB-KW"/>
</dbReference>
<dbReference type="OrthoDB" id="9813719at2"/>
<keyword evidence="9" id="KW-1185">Reference proteome</keyword>
<dbReference type="EC" id="2.1.1.37" evidence="1"/>
<keyword evidence="5" id="KW-0680">Restriction system</keyword>